<organism evidence="2 3">
    <name type="scientific">Pseudomonas fluorescens</name>
    <dbReference type="NCBI Taxonomy" id="294"/>
    <lineage>
        <taxon>Bacteria</taxon>
        <taxon>Pseudomonadati</taxon>
        <taxon>Pseudomonadota</taxon>
        <taxon>Gammaproteobacteria</taxon>
        <taxon>Pseudomonadales</taxon>
        <taxon>Pseudomonadaceae</taxon>
        <taxon>Pseudomonas</taxon>
    </lineage>
</organism>
<reference evidence="2 3" key="1">
    <citation type="submission" date="2015-01" db="EMBL/GenBank/DDBJ databases">
        <title>Genome sequence of the beneficial rhizobacterium Pseudomonas fluorescens 2-79.</title>
        <authorList>
            <person name="Thuermer A."/>
            <person name="Daniel R."/>
        </authorList>
    </citation>
    <scope>NUCLEOTIDE SEQUENCE [LARGE SCALE GENOMIC DNA]</scope>
    <source>
        <strain evidence="2 3">2-79</strain>
    </source>
</reference>
<dbReference type="PANTHER" id="PTHR34700:SF4">
    <property type="entry name" value="PHAGE-LIKE ELEMENT PBSX PROTEIN XKDP"/>
    <property type="match status" value="1"/>
</dbReference>
<dbReference type="PANTHER" id="PTHR34700">
    <property type="entry name" value="POTASSIUM BINDING PROTEIN KBP"/>
    <property type="match status" value="1"/>
</dbReference>
<name>A0A0D0RSX5_PSEFL</name>
<dbReference type="PATRIC" id="fig|294.125.peg.2117"/>
<evidence type="ECO:0000313" key="3">
    <source>
        <dbReference type="Proteomes" id="UP000032210"/>
    </source>
</evidence>
<sequence>MRKSLLVLLLWAPLATALIAQPTERLGQAPQQAIQHFLLHNRILDSPQDLDNAPYIVAVQGGRVLGANGERIHARGSLDPAQPSYGIFRQGKAYIDPDTQELLGINANDIGTARFLLADNLTTLAVQRVTQEIRPGDRLLRAEPPVELANLQAGKSAPFIEGHIIDIPRGITQFGVLDAVTLNKGRRDGLVEGQLLTVIKTGATVRDALTGVPTRLPDERAGTLQVFRTYEKLSYALVLSVSRALAIKDRFETPQQSQ</sequence>
<dbReference type="Proteomes" id="UP000032210">
    <property type="component" value="Unassembled WGS sequence"/>
</dbReference>
<keyword evidence="1" id="KW-0732">Signal</keyword>
<dbReference type="RefSeq" id="WP_043048261.1">
    <property type="nucleotide sequence ID" value="NZ_JXCQ01000013.1"/>
</dbReference>
<feature type="signal peptide" evidence="1">
    <location>
        <begin position="1"/>
        <end position="20"/>
    </location>
</feature>
<dbReference type="InterPro" id="IPR052196">
    <property type="entry name" value="Bact_Kbp"/>
</dbReference>
<dbReference type="AlphaFoldDB" id="A0A0D0RSX5"/>
<comment type="caution">
    <text evidence="2">The sequence shown here is derived from an EMBL/GenBank/DDBJ whole genome shotgun (WGS) entry which is preliminary data.</text>
</comment>
<evidence type="ECO:0000313" key="2">
    <source>
        <dbReference type="EMBL" id="KIR22567.1"/>
    </source>
</evidence>
<gene>
    <name evidence="2" type="ORF">PFLU3_20670</name>
</gene>
<feature type="chain" id="PRO_5002220772" description="Peptidoglycan-binding protein" evidence="1">
    <location>
        <begin position="21"/>
        <end position="258"/>
    </location>
</feature>
<protein>
    <recommendedName>
        <fullName evidence="4">Peptidoglycan-binding protein</fullName>
    </recommendedName>
</protein>
<proteinExistence type="predicted"/>
<evidence type="ECO:0000256" key="1">
    <source>
        <dbReference type="SAM" id="SignalP"/>
    </source>
</evidence>
<evidence type="ECO:0008006" key="4">
    <source>
        <dbReference type="Google" id="ProtNLM"/>
    </source>
</evidence>
<accession>A0A0D0RSX5</accession>
<dbReference type="EMBL" id="JXCQ01000013">
    <property type="protein sequence ID" value="KIR22567.1"/>
    <property type="molecule type" value="Genomic_DNA"/>
</dbReference>